<keyword evidence="4" id="KW-1133">Transmembrane helix</keyword>
<dbReference type="PROSITE" id="PS50111">
    <property type="entry name" value="CHEMOTAXIS_TRANSDUC_2"/>
    <property type="match status" value="1"/>
</dbReference>
<keyword evidence="1 3" id="KW-0807">Transducer</keyword>
<dbReference type="Proteomes" id="UP000032515">
    <property type="component" value="Unassembled WGS sequence"/>
</dbReference>
<reference evidence="7 8" key="1">
    <citation type="submission" date="2014-11" db="EMBL/GenBank/DDBJ databases">
        <title>Genomics and ecophysiology of heterotrophic nitrogen fixing bacteria isolated from estuarine surface water.</title>
        <authorList>
            <person name="Bentzon-Tilia M."/>
            <person name="Severin I."/>
            <person name="Hansen L.H."/>
            <person name="Riemann L."/>
        </authorList>
    </citation>
    <scope>NUCLEOTIDE SEQUENCE [LARGE SCALE GENOMIC DNA]</scope>
    <source>
        <strain evidence="7 8">BAL398</strain>
    </source>
</reference>
<evidence type="ECO:0000313" key="8">
    <source>
        <dbReference type="Proteomes" id="UP000032515"/>
    </source>
</evidence>
<dbReference type="GO" id="GO:0004888">
    <property type="term" value="F:transmembrane signaling receptor activity"/>
    <property type="evidence" value="ECO:0007669"/>
    <property type="project" value="InterPro"/>
</dbReference>
<dbReference type="InterPro" id="IPR003660">
    <property type="entry name" value="HAMP_dom"/>
</dbReference>
<evidence type="ECO:0000256" key="1">
    <source>
        <dbReference type="ARBA" id="ARBA00023224"/>
    </source>
</evidence>
<name>A0A0D7EZQ5_RHOPL</name>
<dbReference type="GO" id="GO:0006935">
    <property type="term" value="P:chemotaxis"/>
    <property type="evidence" value="ECO:0007669"/>
    <property type="project" value="InterPro"/>
</dbReference>
<comment type="caution">
    <text evidence="7">The sequence shown here is derived from an EMBL/GenBank/DDBJ whole genome shotgun (WGS) entry which is preliminary data.</text>
</comment>
<dbReference type="Pfam" id="PF00015">
    <property type="entry name" value="MCPsignal"/>
    <property type="match status" value="1"/>
</dbReference>
<accession>A0A0D7EZQ5</accession>
<dbReference type="Pfam" id="PF00672">
    <property type="entry name" value="HAMP"/>
    <property type="match status" value="1"/>
</dbReference>
<evidence type="ECO:0000256" key="4">
    <source>
        <dbReference type="SAM" id="Phobius"/>
    </source>
</evidence>
<dbReference type="InterPro" id="IPR004090">
    <property type="entry name" value="Chemotax_Me-accpt_rcpt"/>
</dbReference>
<dbReference type="EMBL" id="JXXE01000131">
    <property type="protein sequence ID" value="KIZ46313.1"/>
    <property type="molecule type" value="Genomic_DNA"/>
</dbReference>
<proteinExistence type="inferred from homology"/>
<dbReference type="PRINTS" id="PR00260">
    <property type="entry name" value="CHEMTRNSDUCR"/>
</dbReference>
<dbReference type="InterPro" id="IPR004089">
    <property type="entry name" value="MCPsignal_dom"/>
</dbReference>
<dbReference type="SUPFAM" id="SSF58104">
    <property type="entry name" value="Methyl-accepting chemotaxis protein (MCP) signaling domain"/>
    <property type="match status" value="1"/>
</dbReference>
<feature type="transmembrane region" description="Helical" evidence="4">
    <location>
        <begin position="214"/>
        <end position="236"/>
    </location>
</feature>
<dbReference type="OrthoDB" id="7980437at2"/>
<feature type="transmembrane region" description="Helical" evidence="4">
    <location>
        <begin position="12"/>
        <end position="31"/>
    </location>
</feature>
<evidence type="ECO:0000259" key="6">
    <source>
        <dbReference type="PROSITE" id="PS50885"/>
    </source>
</evidence>
<dbReference type="Gene3D" id="1.10.287.950">
    <property type="entry name" value="Methyl-accepting chemotaxis protein"/>
    <property type="match status" value="1"/>
</dbReference>
<dbReference type="PANTHER" id="PTHR32089">
    <property type="entry name" value="METHYL-ACCEPTING CHEMOTAXIS PROTEIN MCPB"/>
    <property type="match status" value="1"/>
</dbReference>
<comment type="similarity">
    <text evidence="2">Belongs to the methyl-accepting chemotaxis (MCP) protein family.</text>
</comment>
<evidence type="ECO:0000256" key="3">
    <source>
        <dbReference type="PROSITE-ProRule" id="PRU00284"/>
    </source>
</evidence>
<dbReference type="SMART" id="SM00304">
    <property type="entry name" value="HAMP"/>
    <property type="match status" value="1"/>
</dbReference>
<dbReference type="GO" id="GO:0016020">
    <property type="term" value="C:membrane"/>
    <property type="evidence" value="ECO:0007669"/>
    <property type="project" value="InterPro"/>
</dbReference>
<protein>
    <submittedName>
        <fullName evidence="7">Chemotaxis protein</fullName>
    </submittedName>
</protein>
<organism evidence="7 8">
    <name type="scientific">Rhodopseudomonas palustris</name>
    <dbReference type="NCBI Taxonomy" id="1076"/>
    <lineage>
        <taxon>Bacteria</taxon>
        <taxon>Pseudomonadati</taxon>
        <taxon>Pseudomonadota</taxon>
        <taxon>Alphaproteobacteria</taxon>
        <taxon>Hyphomicrobiales</taxon>
        <taxon>Nitrobacteraceae</taxon>
        <taxon>Rhodopseudomonas</taxon>
    </lineage>
</organism>
<dbReference type="GO" id="GO:0007165">
    <property type="term" value="P:signal transduction"/>
    <property type="evidence" value="ECO:0007669"/>
    <property type="project" value="UniProtKB-KW"/>
</dbReference>
<dbReference type="Gene3D" id="6.10.340.10">
    <property type="match status" value="1"/>
</dbReference>
<sequence length="443" mass="45906">MTRLFHNLRIGAKLAIASALGILLVGFIIYAQSTGNAAVRAGYDSAIRHQTVAQLAAEVRASVGGMQLAFRDTVLAATPAALQKSADSFALDQTKATAFSAEMARLIPPGDAQAQIARLPGLIADLNSSRALVAGMRSEIIGLQGAADQMHPDAAARIDGLNDAIAQHRHNVSLPLATQIMTVVGKLVDNGRQQSARSIAAAAAESASAERTSLIAGAITTLLLIATCVFSIVTIARPISAMSRAMHELADGNFAVVLPGLGRGDEIGEVAGAVEKFKVKAQEKATQEAAAQLDQEHRVAEKRKADMGRLADAFEGAVGHIIDTVSAASSELEAAAGSLTATAERAQQLTVMVAAASEEASTNVQSVASATEEMASSVNEIGRQVQDSARIANEAVDQARKTNDRVEQLSDAAARIGAVVELINTIAGQTNLLALNATIEAAR</sequence>
<feature type="domain" description="HAMP" evidence="6">
    <location>
        <begin position="233"/>
        <end position="286"/>
    </location>
</feature>
<dbReference type="PANTHER" id="PTHR32089:SF112">
    <property type="entry name" value="LYSOZYME-LIKE PROTEIN-RELATED"/>
    <property type="match status" value="1"/>
</dbReference>
<evidence type="ECO:0000259" key="5">
    <source>
        <dbReference type="PROSITE" id="PS50111"/>
    </source>
</evidence>
<evidence type="ECO:0000256" key="2">
    <source>
        <dbReference type="ARBA" id="ARBA00029447"/>
    </source>
</evidence>
<feature type="domain" description="Methyl-accepting transducer" evidence="5">
    <location>
        <begin position="328"/>
        <end position="443"/>
    </location>
</feature>
<gene>
    <name evidence="7" type="ORF">OO17_06870</name>
</gene>
<dbReference type="AlphaFoldDB" id="A0A0D7EZQ5"/>
<keyword evidence="4" id="KW-0812">Transmembrane</keyword>
<keyword evidence="4" id="KW-0472">Membrane</keyword>
<dbReference type="CDD" id="cd06225">
    <property type="entry name" value="HAMP"/>
    <property type="match status" value="1"/>
</dbReference>
<evidence type="ECO:0000313" key="7">
    <source>
        <dbReference type="EMBL" id="KIZ46313.1"/>
    </source>
</evidence>
<dbReference type="PROSITE" id="PS50885">
    <property type="entry name" value="HAMP"/>
    <property type="match status" value="1"/>
</dbReference>
<dbReference type="SUPFAM" id="SSF158472">
    <property type="entry name" value="HAMP domain-like"/>
    <property type="match status" value="1"/>
</dbReference>
<dbReference type="RefSeq" id="WP_044407660.1">
    <property type="nucleotide sequence ID" value="NZ_JXXE01000131.1"/>
</dbReference>
<feature type="non-terminal residue" evidence="7">
    <location>
        <position position="443"/>
    </location>
</feature>